<proteinExistence type="predicted"/>
<sequence length="418" mass="46459">MNICIITVGTRGDVQPFVALARELQARGHKASICTSAHFTPFVRSYSIACRPMRADMMALTQSEEGKRMLGGNPLAIMSNMKKLVLPMMKTMLEDMWSASQDADVLLCHPKALGGYDIAEKLGIPMIASHPVPIIAPTGLFTNPILPFSSRLAWLNQLSYRINRYMTASFIGTVNQWREQMLELPKRKTGTDTLQLHGRPVPVLYGCSPSVMPIDPAWQDHVCMSGFWYLEEKQVWEPPLDLAGLIDSENPPIAISYSSMPLKEPGRMLHLLQEACRQTKQRAVIISGWSGMTVPHDDLLIGIEEVPHSWLFEKVAGIIHHGGAGTTAAGLRAGKPMLISPFSGDQPFWARRMHELGVATAPLREKEMSVERLSDRIRDMTTNTAMQQQAKQLAALIHKENGVSVAVDYIEQQVSRRA</sequence>
<dbReference type="EMBL" id="FXAZ01000009">
    <property type="protein sequence ID" value="SMG58387.1"/>
    <property type="molecule type" value="Genomic_DNA"/>
</dbReference>
<dbReference type="Proteomes" id="UP000193834">
    <property type="component" value="Unassembled WGS sequence"/>
</dbReference>
<accession>A0A1X7LY66</accession>
<protein>
    <submittedName>
        <fullName evidence="3">UDP:flavonoid glycosyltransferase YjiC, YdhE family</fullName>
    </submittedName>
</protein>
<dbReference type="CDD" id="cd03784">
    <property type="entry name" value="GT1_Gtf-like"/>
    <property type="match status" value="1"/>
</dbReference>
<dbReference type="Pfam" id="PF03033">
    <property type="entry name" value="Glyco_transf_28"/>
    <property type="match status" value="1"/>
</dbReference>
<dbReference type="RefSeq" id="WP_085498602.1">
    <property type="nucleotide sequence ID" value="NZ_FXAZ01000009.1"/>
</dbReference>
<dbReference type="InterPro" id="IPR004276">
    <property type="entry name" value="GlycoTrans_28_N"/>
</dbReference>
<evidence type="ECO:0000259" key="2">
    <source>
        <dbReference type="Pfam" id="PF06722"/>
    </source>
</evidence>
<evidence type="ECO:0000259" key="1">
    <source>
        <dbReference type="Pfam" id="PF03033"/>
    </source>
</evidence>
<dbReference type="PANTHER" id="PTHR48050:SF13">
    <property type="entry name" value="STEROL 3-BETA-GLUCOSYLTRANSFERASE UGT80A2"/>
    <property type="match status" value="1"/>
</dbReference>
<dbReference type="AlphaFoldDB" id="A0A1X7LY66"/>
<evidence type="ECO:0000313" key="4">
    <source>
        <dbReference type="Proteomes" id="UP000193834"/>
    </source>
</evidence>
<dbReference type="GO" id="GO:0008194">
    <property type="term" value="F:UDP-glycosyltransferase activity"/>
    <property type="evidence" value="ECO:0007669"/>
    <property type="project" value="InterPro"/>
</dbReference>
<dbReference type="OrthoDB" id="9805366at2"/>
<dbReference type="GO" id="GO:0005975">
    <property type="term" value="P:carbohydrate metabolic process"/>
    <property type="evidence" value="ECO:0007669"/>
    <property type="project" value="InterPro"/>
</dbReference>
<dbReference type="InterPro" id="IPR010610">
    <property type="entry name" value="EryCIII-like_C"/>
</dbReference>
<reference evidence="3 4" key="1">
    <citation type="submission" date="2017-04" db="EMBL/GenBank/DDBJ databases">
        <authorList>
            <person name="Afonso C.L."/>
            <person name="Miller P.J."/>
            <person name="Scott M.A."/>
            <person name="Spackman E."/>
            <person name="Goraichik I."/>
            <person name="Dimitrov K.M."/>
            <person name="Suarez D.L."/>
            <person name="Swayne D.E."/>
        </authorList>
    </citation>
    <scope>NUCLEOTIDE SEQUENCE [LARGE SCALE GENOMIC DNA]</scope>
    <source>
        <strain evidence="3 4">11</strain>
    </source>
</reference>
<dbReference type="InterPro" id="IPR050426">
    <property type="entry name" value="Glycosyltransferase_28"/>
</dbReference>
<dbReference type="InterPro" id="IPR002213">
    <property type="entry name" value="UDP_glucos_trans"/>
</dbReference>
<dbReference type="SUPFAM" id="SSF53756">
    <property type="entry name" value="UDP-Glycosyltransferase/glycogen phosphorylase"/>
    <property type="match status" value="1"/>
</dbReference>
<feature type="domain" description="Erythromycin biosynthesis protein CIII-like C-terminal" evidence="2">
    <location>
        <begin position="304"/>
        <end position="395"/>
    </location>
</feature>
<dbReference type="STRING" id="1852522.SAMN06295960_4693"/>
<feature type="domain" description="Glycosyltransferase family 28 N-terminal" evidence="1">
    <location>
        <begin position="3"/>
        <end position="133"/>
    </location>
</feature>
<dbReference type="Pfam" id="PF06722">
    <property type="entry name" value="EryCIII-like_C"/>
    <property type="match status" value="1"/>
</dbReference>
<dbReference type="GO" id="GO:0016758">
    <property type="term" value="F:hexosyltransferase activity"/>
    <property type="evidence" value="ECO:0007669"/>
    <property type="project" value="InterPro"/>
</dbReference>
<keyword evidence="3" id="KW-0808">Transferase</keyword>
<dbReference type="PANTHER" id="PTHR48050">
    <property type="entry name" value="STEROL 3-BETA-GLUCOSYLTRANSFERASE"/>
    <property type="match status" value="1"/>
</dbReference>
<dbReference type="Gene3D" id="3.40.50.2000">
    <property type="entry name" value="Glycogen Phosphorylase B"/>
    <property type="match status" value="2"/>
</dbReference>
<keyword evidence="4" id="KW-1185">Reference proteome</keyword>
<dbReference type="GO" id="GO:0033072">
    <property type="term" value="P:vancomycin biosynthetic process"/>
    <property type="evidence" value="ECO:0007669"/>
    <property type="project" value="UniProtKB-ARBA"/>
</dbReference>
<dbReference type="FunFam" id="3.40.50.2000:FF:000009">
    <property type="entry name" value="Sterol 3-beta-glucosyltransferase UGT80A2"/>
    <property type="match status" value="1"/>
</dbReference>
<organism evidence="3 4">
    <name type="scientific">Paenibacillus aquistagni</name>
    <dbReference type="NCBI Taxonomy" id="1852522"/>
    <lineage>
        <taxon>Bacteria</taxon>
        <taxon>Bacillati</taxon>
        <taxon>Bacillota</taxon>
        <taxon>Bacilli</taxon>
        <taxon>Bacillales</taxon>
        <taxon>Paenibacillaceae</taxon>
        <taxon>Paenibacillus</taxon>
    </lineage>
</organism>
<name>A0A1X7LY66_9BACL</name>
<gene>
    <name evidence="3" type="ORF">SAMN06295960_4693</name>
</gene>
<evidence type="ECO:0000313" key="3">
    <source>
        <dbReference type="EMBL" id="SMG58387.1"/>
    </source>
</evidence>